<proteinExistence type="predicted"/>
<reference evidence="7 8" key="1">
    <citation type="submission" date="2023-07" db="EMBL/GenBank/DDBJ databases">
        <title>Genomic Encyclopedia of Type Strains, Phase IV (KMG-IV): sequencing the most valuable type-strain genomes for metagenomic binning, comparative biology and taxonomic classification.</title>
        <authorList>
            <person name="Goeker M."/>
        </authorList>
    </citation>
    <scope>NUCLEOTIDE SEQUENCE [LARGE SCALE GENOMIC DNA]</scope>
    <source>
        <strain evidence="7 8">B6-8</strain>
    </source>
</reference>
<feature type="transmembrane region" description="Helical" evidence="6">
    <location>
        <begin position="110"/>
        <end position="132"/>
    </location>
</feature>
<evidence type="ECO:0000256" key="6">
    <source>
        <dbReference type="SAM" id="Phobius"/>
    </source>
</evidence>
<dbReference type="NCBIfam" id="TIGR00765">
    <property type="entry name" value="yihY_not_rbn"/>
    <property type="match status" value="1"/>
</dbReference>
<feature type="transmembrane region" description="Helical" evidence="6">
    <location>
        <begin position="268"/>
        <end position="289"/>
    </location>
</feature>
<keyword evidence="8" id="KW-1185">Reference proteome</keyword>
<keyword evidence="4 6" id="KW-1133">Transmembrane helix</keyword>
<keyword evidence="5 6" id="KW-0472">Membrane</keyword>
<evidence type="ECO:0000313" key="7">
    <source>
        <dbReference type="EMBL" id="MDQ0440307.1"/>
    </source>
</evidence>
<keyword evidence="2" id="KW-1003">Cell membrane</keyword>
<dbReference type="InterPro" id="IPR017039">
    <property type="entry name" value="Virul_fac_BrkB"/>
</dbReference>
<dbReference type="EMBL" id="JAUSVO010000008">
    <property type="protein sequence ID" value="MDQ0440307.1"/>
    <property type="molecule type" value="Genomic_DNA"/>
</dbReference>
<dbReference type="Pfam" id="PF03631">
    <property type="entry name" value="Virul_fac_BrkB"/>
    <property type="match status" value="1"/>
</dbReference>
<evidence type="ECO:0000256" key="4">
    <source>
        <dbReference type="ARBA" id="ARBA00022989"/>
    </source>
</evidence>
<evidence type="ECO:0000256" key="5">
    <source>
        <dbReference type="ARBA" id="ARBA00023136"/>
    </source>
</evidence>
<organism evidence="7 8">
    <name type="scientific">Kaistia dalseonensis</name>
    <dbReference type="NCBI Taxonomy" id="410840"/>
    <lineage>
        <taxon>Bacteria</taxon>
        <taxon>Pseudomonadati</taxon>
        <taxon>Pseudomonadota</taxon>
        <taxon>Alphaproteobacteria</taxon>
        <taxon>Hyphomicrobiales</taxon>
        <taxon>Kaistiaceae</taxon>
        <taxon>Kaistia</taxon>
    </lineage>
</organism>
<comment type="caution">
    <text evidence="7">The sequence shown here is derived from an EMBL/GenBank/DDBJ whole genome shotgun (WGS) entry which is preliminary data.</text>
</comment>
<dbReference type="Proteomes" id="UP001241603">
    <property type="component" value="Unassembled WGS sequence"/>
</dbReference>
<dbReference type="RefSeq" id="WP_266351193.1">
    <property type="nucleotide sequence ID" value="NZ_JAPKNG010000008.1"/>
</dbReference>
<feature type="transmembrane region" description="Helical" evidence="6">
    <location>
        <begin position="144"/>
        <end position="172"/>
    </location>
</feature>
<feature type="transmembrane region" description="Helical" evidence="6">
    <location>
        <begin position="224"/>
        <end position="248"/>
    </location>
</feature>
<dbReference type="PANTHER" id="PTHR30213">
    <property type="entry name" value="INNER MEMBRANE PROTEIN YHJD"/>
    <property type="match status" value="1"/>
</dbReference>
<keyword evidence="3 6" id="KW-0812">Transmembrane</keyword>
<protein>
    <submittedName>
        <fullName evidence="7">Membrane protein</fullName>
    </submittedName>
</protein>
<comment type="subcellular location">
    <subcellularLocation>
        <location evidence="1">Cell membrane</location>
        <topology evidence="1">Multi-pass membrane protein</topology>
    </subcellularLocation>
</comment>
<accession>A0ABU0HEC2</accession>
<evidence type="ECO:0000256" key="1">
    <source>
        <dbReference type="ARBA" id="ARBA00004651"/>
    </source>
</evidence>
<name>A0ABU0HEC2_9HYPH</name>
<sequence>MTLDPADPVDHVVETKPHLTAWTLVSSVAVRFIAHDDALIAAGVAFYGFLAVFPALAVLVSLYGMIFDVNGVTQHVEEIASILPEEARPIILDLLTALAKRGPARINTGLLLGFGIGLWSARAGIAALMSGINFAYEVKDDRNILVAVGISIAVTVGAIVFAVLTLAVIAAVPVALSLLQVPHAQATAFLLIRWPLLALIAFASIATIYFAVPHRKGGGPWRRVRRILPGAIAATLIWLPGCSLFSVYVTRIATYDVTYGSLGGPVVFLLWLWLTALVVLIGAEINATWSGLKTPKPRH</sequence>
<evidence type="ECO:0000256" key="2">
    <source>
        <dbReference type="ARBA" id="ARBA00022475"/>
    </source>
</evidence>
<feature type="transmembrane region" description="Helical" evidence="6">
    <location>
        <begin position="39"/>
        <end position="66"/>
    </location>
</feature>
<gene>
    <name evidence="7" type="ORF">QO014_004722</name>
</gene>
<evidence type="ECO:0000313" key="8">
    <source>
        <dbReference type="Proteomes" id="UP001241603"/>
    </source>
</evidence>
<evidence type="ECO:0000256" key="3">
    <source>
        <dbReference type="ARBA" id="ARBA00022692"/>
    </source>
</evidence>
<dbReference type="PANTHER" id="PTHR30213:SF0">
    <property type="entry name" value="UPF0761 MEMBRANE PROTEIN YIHY"/>
    <property type="match status" value="1"/>
</dbReference>
<dbReference type="PIRSF" id="PIRSF035875">
    <property type="entry name" value="RNase_BN"/>
    <property type="match status" value="1"/>
</dbReference>
<feature type="transmembrane region" description="Helical" evidence="6">
    <location>
        <begin position="192"/>
        <end position="212"/>
    </location>
</feature>